<dbReference type="Proteomes" id="UP000226079">
    <property type="component" value="Unassembled WGS sequence"/>
</dbReference>
<evidence type="ECO:0000256" key="1">
    <source>
        <dbReference type="SAM" id="MobiDB-lite"/>
    </source>
</evidence>
<reference evidence="3 4" key="1">
    <citation type="submission" date="2017-10" db="EMBL/GenBank/DDBJ databases">
        <title>Sequencing the genomes of 1000 actinobacteria strains.</title>
        <authorList>
            <person name="Klenk H.-P."/>
        </authorList>
    </citation>
    <scope>NUCLEOTIDE SEQUENCE [LARGE SCALE GENOMIC DNA]</scope>
    <source>
        <strain evidence="3 4">DSM 15597</strain>
    </source>
</reference>
<comment type="caution">
    <text evidence="3">The sequence shown here is derived from an EMBL/GenBank/DDBJ whole genome shotgun (WGS) entry which is preliminary data.</text>
</comment>
<gene>
    <name evidence="3" type="ORF">ATK74_2141</name>
</gene>
<feature type="compositionally biased region" description="Polar residues" evidence="1">
    <location>
        <begin position="291"/>
        <end position="302"/>
    </location>
</feature>
<feature type="region of interest" description="Disordered" evidence="1">
    <location>
        <begin position="338"/>
        <end position="363"/>
    </location>
</feature>
<dbReference type="AlphaFoldDB" id="A0A2A9CT76"/>
<feature type="signal peptide" evidence="2">
    <location>
        <begin position="1"/>
        <end position="20"/>
    </location>
</feature>
<dbReference type="OrthoDB" id="3731377at2"/>
<evidence type="ECO:0000313" key="4">
    <source>
        <dbReference type="Proteomes" id="UP000226079"/>
    </source>
</evidence>
<feature type="chain" id="PRO_5013309880" evidence="2">
    <location>
        <begin position="21"/>
        <end position="391"/>
    </location>
</feature>
<organism evidence="3 4">
    <name type="scientific">Propionicimonas paludicola</name>
    <dbReference type="NCBI Taxonomy" id="185243"/>
    <lineage>
        <taxon>Bacteria</taxon>
        <taxon>Bacillati</taxon>
        <taxon>Actinomycetota</taxon>
        <taxon>Actinomycetes</taxon>
        <taxon>Propionibacteriales</taxon>
        <taxon>Nocardioidaceae</taxon>
        <taxon>Propionicimonas</taxon>
    </lineage>
</organism>
<feature type="region of interest" description="Disordered" evidence="1">
    <location>
        <begin position="278"/>
        <end position="306"/>
    </location>
</feature>
<keyword evidence="2" id="KW-0732">Signal</keyword>
<protein>
    <submittedName>
        <fullName evidence="3">Uncharacterized protein</fullName>
    </submittedName>
</protein>
<dbReference type="RefSeq" id="WP_098460984.1">
    <property type="nucleotide sequence ID" value="NZ_PDJC01000001.1"/>
</dbReference>
<dbReference type="PROSITE" id="PS51257">
    <property type="entry name" value="PROKAR_LIPOPROTEIN"/>
    <property type="match status" value="1"/>
</dbReference>
<evidence type="ECO:0000256" key="2">
    <source>
        <dbReference type="SAM" id="SignalP"/>
    </source>
</evidence>
<name>A0A2A9CT76_9ACTN</name>
<keyword evidence="4" id="KW-1185">Reference proteome</keyword>
<proteinExistence type="predicted"/>
<accession>A0A2A9CT76</accession>
<sequence length="391" mass="40002">MRLRSAWLLCTALLTTSCTAAPTWQSIDLGSLRPAGLAVAGDRLLVGGSTSGGPALAVLNTTGTPTALRVAPDGPEAEAAELVQLAVRGDQLQALGTMISGAHSNPRWTVWDSSLSAGTLTSHPQEFFTFGGHDAGPLVGIGWVGDAPVVLGSRTTATGARAALYAESGTTWTEVADRPATLASNPTSQLGFGGQSSAGDQLVIAGDEVQLTQPLRQRPLAWVGRPGGDWTRLELAVPGQDGPGLARAQAVACPAEGTSCWLAGWVHGQLVAWSVTTGTQPSASGPELPAGTTSAAVGSNGSPDPVPQLALWQGRPVLAGNGPDSTLLVRCDSGWRSLPLPDRRDGSTTIRPGQGDSEPSPPITVTGLAGVGARLYVLQGRTLWAIDRSPC</sequence>
<dbReference type="EMBL" id="PDJC01000001">
    <property type="protein sequence ID" value="PFG17568.1"/>
    <property type="molecule type" value="Genomic_DNA"/>
</dbReference>
<evidence type="ECO:0000313" key="3">
    <source>
        <dbReference type="EMBL" id="PFG17568.1"/>
    </source>
</evidence>